<evidence type="ECO:0000313" key="8">
    <source>
        <dbReference type="Proteomes" id="UP001056291"/>
    </source>
</evidence>
<keyword evidence="6" id="KW-0732">Signal</keyword>
<dbReference type="Gene3D" id="1.20.120.10">
    <property type="entry name" value="Cytochrome c/b562"/>
    <property type="match status" value="1"/>
</dbReference>
<accession>A0ABY4VYQ1</accession>
<dbReference type="SUPFAM" id="SSF47175">
    <property type="entry name" value="Cytochromes"/>
    <property type="match status" value="1"/>
</dbReference>
<keyword evidence="2" id="KW-0349">Heme</keyword>
<gene>
    <name evidence="7" type="ORF">NBZ79_11105</name>
</gene>
<dbReference type="InterPro" id="IPR002321">
    <property type="entry name" value="Cyt_c_II"/>
</dbReference>
<dbReference type="PRINTS" id="PR00608">
    <property type="entry name" value="CYTCHROMECII"/>
</dbReference>
<feature type="chain" id="PRO_5046329169" evidence="6">
    <location>
        <begin position="28"/>
        <end position="157"/>
    </location>
</feature>
<evidence type="ECO:0000256" key="6">
    <source>
        <dbReference type="SAM" id="SignalP"/>
    </source>
</evidence>
<dbReference type="Proteomes" id="UP001056291">
    <property type="component" value="Chromosome"/>
</dbReference>
<organism evidence="7 8">
    <name type="scientific">Sneathiella marina</name>
    <dbReference type="NCBI Taxonomy" id="2950108"/>
    <lineage>
        <taxon>Bacteria</taxon>
        <taxon>Pseudomonadati</taxon>
        <taxon>Pseudomonadota</taxon>
        <taxon>Alphaproteobacteria</taxon>
        <taxon>Sneathiellales</taxon>
        <taxon>Sneathiellaceae</taxon>
        <taxon>Sneathiella</taxon>
    </lineage>
</organism>
<dbReference type="EMBL" id="CP098747">
    <property type="protein sequence ID" value="USG59729.1"/>
    <property type="molecule type" value="Genomic_DNA"/>
</dbReference>
<keyword evidence="1" id="KW-0813">Transport</keyword>
<dbReference type="PIRSF" id="PIRSF000027">
    <property type="entry name" value="Cytc_c_prime"/>
    <property type="match status" value="1"/>
</dbReference>
<sequence>MSNRLTKTVFGVILGSGIILGVASAHSETTGNAEADYRIAEMKKLGMNMGAIGKVAKGEVAYSDALNQNAKAVAQLSANMGKWFPAGSGVEKSRSKPDIWDEANKDKFAKAIEDLQAASLQLVVAVQSGDQAKIGAALKATGATCGGCHKPFRKPKQ</sequence>
<keyword evidence="4" id="KW-0249">Electron transport</keyword>
<evidence type="ECO:0000256" key="5">
    <source>
        <dbReference type="ARBA" id="ARBA00023004"/>
    </source>
</evidence>
<keyword evidence="5" id="KW-0408">Iron</keyword>
<keyword evidence="3" id="KW-0479">Metal-binding</keyword>
<evidence type="ECO:0000256" key="1">
    <source>
        <dbReference type="ARBA" id="ARBA00022448"/>
    </source>
</evidence>
<name>A0ABY4VYQ1_9PROT</name>
<dbReference type="RefSeq" id="WP_251932499.1">
    <property type="nucleotide sequence ID" value="NZ_CP098747.1"/>
</dbReference>
<dbReference type="InterPro" id="IPR012127">
    <property type="entry name" value="Cyt_c_prime"/>
</dbReference>
<reference evidence="7" key="1">
    <citation type="submission" date="2022-06" db="EMBL/GenBank/DDBJ databases">
        <title>Sneathiella actinostolidae sp. nov., isolated from a sea anemonein the Western Pacific Ocean.</title>
        <authorList>
            <person name="Wei M.J."/>
        </authorList>
    </citation>
    <scope>NUCLEOTIDE SEQUENCE</scope>
    <source>
        <strain evidence="7">PHK-P5</strain>
    </source>
</reference>
<dbReference type="InterPro" id="IPR015984">
    <property type="entry name" value="Cyt_c_prime_subgr"/>
</dbReference>
<dbReference type="Pfam" id="PF01322">
    <property type="entry name" value="Cytochrom_C_2"/>
    <property type="match status" value="1"/>
</dbReference>
<evidence type="ECO:0000313" key="7">
    <source>
        <dbReference type="EMBL" id="USG59729.1"/>
    </source>
</evidence>
<dbReference type="PROSITE" id="PS51009">
    <property type="entry name" value="CYTCII"/>
    <property type="match status" value="1"/>
</dbReference>
<evidence type="ECO:0000256" key="3">
    <source>
        <dbReference type="ARBA" id="ARBA00022723"/>
    </source>
</evidence>
<protein>
    <submittedName>
        <fullName evidence="7">Cytochrome c</fullName>
    </submittedName>
</protein>
<keyword evidence="8" id="KW-1185">Reference proteome</keyword>
<feature type="signal peptide" evidence="6">
    <location>
        <begin position="1"/>
        <end position="27"/>
    </location>
</feature>
<dbReference type="InterPro" id="IPR010980">
    <property type="entry name" value="Cyt_c/b562"/>
</dbReference>
<evidence type="ECO:0000256" key="2">
    <source>
        <dbReference type="ARBA" id="ARBA00022617"/>
    </source>
</evidence>
<evidence type="ECO:0000256" key="4">
    <source>
        <dbReference type="ARBA" id="ARBA00022982"/>
    </source>
</evidence>
<proteinExistence type="predicted"/>